<dbReference type="CDD" id="cd04196">
    <property type="entry name" value="GT_2_like_d"/>
    <property type="match status" value="1"/>
</dbReference>
<dbReference type="Proteomes" id="UP000076882">
    <property type="component" value="Unassembled WGS sequence"/>
</dbReference>
<dbReference type="PANTHER" id="PTHR22916">
    <property type="entry name" value="GLYCOSYLTRANSFERASE"/>
    <property type="match status" value="1"/>
</dbReference>
<sequence>MITVCMATYNGERYVRQQLASILKQLNSADEVIVVDDCSQDRTLFMIKTFNDERIKVISNSTNIGPIKSFEKGLVLSHGDYIFLADQDDVWLSNKVSTVLNCFKHDKADLVVHDAIVVDDNLKPIAQSWNNYNHNRFGKSWLSTLTKNPFTGANMAFSRRVLEACVPFPEKIPMHDWWIGGVCQQSGFEISIINKSLLLYRRHNSNVTGNSHQLKKMLVNRIHFWSVMRRHSSGCIN</sequence>
<accession>A0A162HJL3</accession>
<comment type="caution">
    <text evidence="1">The sequence shown here is derived from an EMBL/GenBank/DDBJ whole genome shotgun (WGS) entry which is preliminary data.</text>
</comment>
<gene>
    <name evidence="1" type="ORF">Lp19_0497</name>
</gene>
<keyword evidence="1" id="KW-0808">Transferase</keyword>
<proteinExistence type="predicted"/>
<dbReference type="KEGG" id="lpb:SH83_05020"/>
<evidence type="ECO:0000313" key="2">
    <source>
        <dbReference type="Proteomes" id="UP000076882"/>
    </source>
</evidence>
<dbReference type="InterPro" id="IPR001173">
    <property type="entry name" value="Glyco_trans_2-like"/>
</dbReference>
<evidence type="ECO:0000313" key="1">
    <source>
        <dbReference type="EMBL" id="KZU97813.1"/>
    </source>
</evidence>
<organism evidence="1 2">
    <name type="scientific">Lactiplantibacillus plantarum</name>
    <name type="common">Lactobacillus plantarum</name>
    <dbReference type="NCBI Taxonomy" id="1590"/>
    <lineage>
        <taxon>Bacteria</taxon>
        <taxon>Bacillati</taxon>
        <taxon>Bacillota</taxon>
        <taxon>Bacilli</taxon>
        <taxon>Lactobacillales</taxon>
        <taxon>Lactobacillaceae</taxon>
        <taxon>Lactiplantibacillus</taxon>
    </lineage>
</organism>
<name>A0A162HJL3_LACPN</name>
<dbReference type="InterPro" id="IPR029044">
    <property type="entry name" value="Nucleotide-diphossugar_trans"/>
</dbReference>
<dbReference type="Gene3D" id="3.90.550.10">
    <property type="entry name" value="Spore Coat Polysaccharide Biosynthesis Protein SpsA, Chain A"/>
    <property type="match status" value="1"/>
</dbReference>
<protein>
    <submittedName>
        <fullName evidence="1">Alpha-L-Rha alpha-1 3-L-rhamnosyltransferase</fullName>
    </submittedName>
</protein>
<dbReference type="PANTHER" id="PTHR22916:SF3">
    <property type="entry name" value="UDP-GLCNAC:BETAGAL BETA-1,3-N-ACETYLGLUCOSAMINYLTRANSFERASE-LIKE PROTEIN 1"/>
    <property type="match status" value="1"/>
</dbReference>
<dbReference type="RefSeq" id="WP_044430157.1">
    <property type="nucleotide sequence ID" value="NZ_CP010528.1"/>
</dbReference>
<dbReference type="Pfam" id="PF00535">
    <property type="entry name" value="Glycos_transf_2"/>
    <property type="match status" value="1"/>
</dbReference>
<dbReference type="SUPFAM" id="SSF53448">
    <property type="entry name" value="Nucleotide-diphospho-sugar transferases"/>
    <property type="match status" value="1"/>
</dbReference>
<dbReference type="GO" id="GO:0016758">
    <property type="term" value="F:hexosyltransferase activity"/>
    <property type="evidence" value="ECO:0007669"/>
    <property type="project" value="UniProtKB-ARBA"/>
</dbReference>
<dbReference type="PATRIC" id="fig|1590.144.peg.1048"/>
<dbReference type="EMBL" id="LUXM01000012">
    <property type="protein sequence ID" value="KZU97813.1"/>
    <property type="molecule type" value="Genomic_DNA"/>
</dbReference>
<reference evidence="1 2" key="1">
    <citation type="submission" date="2016-03" db="EMBL/GenBank/DDBJ databases">
        <title>Comparative genomics of 54 Lactobacillus plantarum strains reveals genomic uncoupling from niche constraints.</title>
        <authorList>
            <person name="Martino M.E."/>
        </authorList>
    </citation>
    <scope>NUCLEOTIDE SEQUENCE [LARGE SCALE GENOMIC DNA]</scope>
    <source>
        <strain evidence="1 2">19.1</strain>
    </source>
</reference>
<dbReference type="AlphaFoldDB" id="A0A162HJL3"/>